<feature type="domain" description="BTB" evidence="2">
    <location>
        <begin position="48"/>
        <end position="124"/>
    </location>
</feature>
<keyword evidence="4" id="KW-1185">Reference proteome</keyword>
<name>L8X190_THACA</name>
<comment type="caution">
    <text evidence="3">The sequence shown here is derived from an EMBL/GenBank/DDBJ whole genome shotgun (WGS) entry which is preliminary data.</text>
</comment>
<dbReference type="SUPFAM" id="SSF54695">
    <property type="entry name" value="POZ domain"/>
    <property type="match status" value="1"/>
</dbReference>
<dbReference type="Pfam" id="PF00651">
    <property type="entry name" value="BTB"/>
    <property type="match status" value="1"/>
</dbReference>
<dbReference type="OMA" id="REYHHIP"/>
<reference evidence="3 4" key="1">
    <citation type="journal article" date="2013" name="Nat. Commun.">
        <title>The evolution and pathogenic mechanisms of the rice sheath blight pathogen.</title>
        <authorList>
            <person name="Zheng A."/>
            <person name="Lin R."/>
            <person name="Xu L."/>
            <person name="Qin P."/>
            <person name="Tang C."/>
            <person name="Ai P."/>
            <person name="Zhang D."/>
            <person name="Liu Y."/>
            <person name="Sun Z."/>
            <person name="Feng H."/>
            <person name="Wang Y."/>
            <person name="Chen Y."/>
            <person name="Liang X."/>
            <person name="Fu R."/>
            <person name="Li Q."/>
            <person name="Zhang J."/>
            <person name="Yu X."/>
            <person name="Xie Z."/>
            <person name="Ding L."/>
            <person name="Guan P."/>
            <person name="Tang J."/>
            <person name="Liang Y."/>
            <person name="Wang S."/>
            <person name="Deng Q."/>
            <person name="Li S."/>
            <person name="Zhu J."/>
            <person name="Wang L."/>
            <person name="Liu H."/>
            <person name="Li P."/>
        </authorList>
    </citation>
    <scope>NUCLEOTIDE SEQUENCE [LARGE SCALE GENOMIC DNA]</scope>
    <source>
        <strain evidence="4">AG-1 IA</strain>
    </source>
</reference>
<dbReference type="STRING" id="983506.L8X190"/>
<feature type="compositionally biased region" description="Polar residues" evidence="1">
    <location>
        <begin position="1"/>
        <end position="29"/>
    </location>
</feature>
<feature type="region of interest" description="Disordered" evidence="1">
    <location>
        <begin position="1"/>
        <end position="35"/>
    </location>
</feature>
<sequence length="296" mass="32551">MKKMSTGASNKATNSVSPQPVINSNTSIKFSEDGSSKMTKRHPEFFFTDTLVAIQIEDTLFNVHKHHLNESEVFLDMFKMPKAGGNNPEEGSSPEYPIRIEGVSASDFAALLTVLYARQFSNNQLAPEASLIIPAFRLANMWNFSALRAYLLPLAEKNLGDVDKIALAGEFGIKNWLAPAHIHLVQREEPLTTAEAIKLPIDSVLLISRMRERYQAGNSKQDSMFQVGGYYCDQCSGFTTIEPCLCSPCAGCGTAGTVALKCHSRSALAQMALPYTDNVLEREVKKWVEKGCSFGS</sequence>
<organism evidence="3 4">
    <name type="scientific">Thanatephorus cucumeris (strain AG1-IA)</name>
    <name type="common">Rice sheath blight fungus</name>
    <name type="synonym">Rhizoctonia solani</name>
    <dbReference type="NCBI Taxonomy" id="983506"/>
    <lineage>
        <taxon>Eukaryota</taxon>
        <taxon>Fungi</taxon>
        <taxon>Dikarya</taxon>
        <taxon>Basidiomycota</taxon>
        <taxon>Agaricomycotina</taxon>
        <taxon>Agaricomycetes</taxon>
        <taxon>Cantharellales</taxon>
        <taxon>Ceratobasidiaceae</taxon>
        <taxon>Rhizoctonia</taxon>
        <taxon>Rhizoctonia solani AG-1</taxon>
    </lineage>
</organism>
<gene>
    <name evidence="3" type="ORF">AG1IA_03594</name>
</gene>
<proteinExistence type="predicted"/>
<dbReference type="Gene3D" id="3.30.710.10">
    <property type="entry name" value="Potassium Channel Kv1.1, Chain A"/>
    <property type="match status" value="1"/>
</dbReference>
<dbReference type="AlphaFoldDB" id="L8X190"/>
<dbReference type="Proteomes" id="UP000011668">
    <property type="component" value="Unassembled WGS sequence"/>
</dbReference>
<dbReference type="OrthoDB" id="2593747at2759"/>
<evidence type="ECO:0000313" key="3">
    <source>
        <dbReference type="EMBL" id="ELU42379.1"/>
    </source>
</evidence>
<evidence type="ECO:0000313" key="4">
    <source>
        <dbReference type="Proteomes" id="UP000011668"/>
    </source>
</evidence>
<protein>
    <submittedName>
        <fullName evidence="3">BTB domain-containing protein</fullName>
    </submittedName>
</protein>
<dbReference type="InterPro" id="IPR000210">
    <property type="entry name" value="BTB/POZ_dom"/>
</dbReference>
<accession>L8X190</accession>
<dbReference type="PROSITE" id="PS50097">
    <property type="entry name" value="BTB"/>
    <property type="match status" value="1"/>
</dbReference>
<dbReference type="InterPro" id="IPR011333">
    <property type="entry name" value="SKP1/BTB/POZ_sf"/>
</dbReference>
<evidence type="ECO:0000256" key="1">
    <source>
        <dbReference type="SAM" id="MobiDB-lite"/>
    </source>
</evidence>
<dbReference type="EMBL" id="AFRT01000845">
    <property type="protein sequence ID" value="ELU42379.1"/>
    <property type="molecule type" value="Genomic_DNA"/>
</dbReference>
<evidence type="ECO:0000259" key="2">
    <source>
        <dbReference type="PROSITE" id="PS50097"/>
    </source>
</evidence>
<dbReference type="HOGENOM" id="CLU_047592_1_0_1"/>